<accession>A0ABN8QDY3</accession>
<proteinExistence type="predicted"/>
<evidence type="ECO:0000313" key="3">
    <source>
        <dbReference type="Proteomes" id="UP001159427"/>
    </source>
</evidence>
<dbReference type="Proteomes" id="UP001159427">
    <property type="component" value="Unassembled WGS sequence"/>
</dbReference>
<sequence>MSARGGKRYGSGRRLLSPGSFVKSIEKRSDSRSSWLKSHGRIYVRRDILDTFKKLKAQCVFSTDTAFLQHLLSFEMRRQQSLKAKQAMKKSTEESSAVQQPLADDSNLHTSTPVKRGKYDGSVGSAKGMEKVALWSDHIVRHFWHCCSLASEVEGNELEALKILKGNPVFIRNTKYISYFNTLVYSNIMFKEKIFWFVFLHTGALERANSLSLMYASKRISYTEKVYKARKQLAAIDWNYHLDIPEQEDVLGEVAVTRKYNQRTKSWNVKIVKQAKDYGYIWMLLAKVFRLRVEDNENMQRAVPMEADDPRRIAPSIAVVPPPPSRELFIQPSSRFKKN</sequence>
<reference evidence="2 3" key="1">
    <citation type="submission" date="2022-05" db="EMBL/GenBank/DDBJ databases">
        <authorList>
            <consortium name="Genoscope - CEA"/>
            <person name="William W."/>
        </authorList>
    </citation>
    <scope>NUCLEOTIDE SEQUENCE [LARGE SCALE GENOMIC DNA]</scope>
</reference>
<name>A0ABN8QDY3_9CNID</name>
<evidence type="ECO:0000256" key="1">
    <source>
        <dbReference type="SAM" id="MobiDB-lite"/>
    </source>
</evidence>
<organism evidence="2 3">
    <name type="scientific">Porites evermanni</name>
    <dbReference type="NCBI Taxonomy" id="104178"/>
    <lineage>
        <taxon>Eukaryota</taxon>
        <taxon>Metazoa</taxon>
        <taxon>Cnidaria</taxon>
        <taxon>Anthozoa</taxon>
        <taxon>Hexacorallia</taxon>
        <taxon>Scleractinia</taxon>
        <taxon>Fungiina</taxon>
        <taxon>Poritidae</taxon>
        <taxon>Porites</taxon>
    </lineage>
</organism>
<comment type="caution">
    <text evidence="2">The sequence shown here is derived from an EMBL/GenBank/DDBJ whole genome shotgun (WGS) entry which is preliminary data.</text>
</comment>
<gene>
    <name evidence="2" type="ORF">PEVE_00003727</name>
</gene>
<evidence type="ECO:0000313" key="2">
    <source>
        <dbReference type="EMBL" id="CAH3160793.1"/>
    </source>
</evidence>
<keyword evidence="3" id="KW-1185">Reference proteome</keyword>
<dbReference type="EMBL" id="CALNXI010001224">
    <property type="protein sequence ID" value="CAH3160793.1"/>
    <property type="molecule type" value="Genomic_DNA"/>
</dbReference>
<dbReference type="PANTHER" id="PTHR31751:SF7">
    <property type="entry name" value="THAP-TYPE DOMAIN-CONTAINING PROTEIN"/>
    <property type="match status" value="1"/>
</dbReference>
<protein>
    <submittedName>
        <fullName evidence="2">Uncharacterized protein</fullName>
    </submittedName>
</protein>
<dbReference type="PANTHER" id="PTHR31751">
    <property type="entry name" value="SI:CH211-108C17.2-RELATED-RELATED"/>
    <property type="match status" value="1"/>
</dbReference>
<feature type="region of interest" description="Disordered" evidence="1">
    <location>
        <begin position="85"/>
        <end position="122"/>
    </location>
</feature>